<keyword evidence="2" id="KW-1185">Reference proteome</keyword>
<evidence type="ECO:0000313" key="1">
    <source>
        <dbReference type="EMBL" id="NME72976.1"/>
    </source>
</evidence>
<protein>
    <submittedName>
        <fullName evidence="1">Uncharacterized protein</fullName>
    </submittedName>
</protein>
<dbReference type="Proteomes" id="UP000576082">
    <property type="component" value="Unassembled WGS sequence"/>
</dbReference>
<dbReference type="RefSeq" id="WP_169661128.1">
    <property type="nucleotide sequence ID" value="NZ_JABANE010000271.1"/>
</dbReference>
<proteinExistence type="predicted"/>
<accession>A0A7X9S235</accession>
<dbReference type="AlphaFoldDB" id="A0A7X9S235"/>
<evidence type="ECO:0000313" key="2">
    <source>
        <dbReference type="Proteomes" id="UP000576082"/>
    </source>
</evidence>
<organism evidence="1 2">
    <name type="scientific">Flammeovirga aprica JL-4</name>
    <dbReference type="NCBI Taxonomy" id="694437"/>
    <lineage>
        <taxon>Bacteria</taxon>
        <taxon>Pseudomonadati</taxon>
        <taxon>Bacteroidota</taxon>
        <taxon>Cytophagia</taxon>
        <taxon>Cytophagales</taxon>
        <taxon>Flammeovirgaceae</taxon>
        <taxon>Flammeovirga</taxon>
    </lineage>
</organism>
<comment type="caution">
    <text evidence="1">The sequence shown here is derived from an EMBL/GenBank/DDBJ whole genome shotgun (WGS) entry which is preliminary data.</text>
</comment>
<name>A0A7X9S235_9BACT</name>
<gene>
    <name evidence="1" type="ORF">HHU12_33785</name>
</gene>
<sequence>MKKTIVFIGILGSIFFTSCNQEFEPSTKMKPLEKVDYQYESIEIDTVDVPRYMPYTGIGEGENGKG</sequence>
<reference evidence="1 2" key="1">
    <citation type="submission" date="2020-04" db="EMBL/GenBank/DDBJ databases">
        <title>Flammeovirga sp. SR4, a novel species isolated from seawater.</title>
        <authorList>
            <person name="Wang X."/>
        </authorList>
    </citation>
    <scope>NUCLEOTIDE SEQUENCE [LARGE SCALE GENOMIC DNA]</scope>
    <source>
        <strain evidence="1 2">ATCC 23126</strain>
    </source>
</reference>
<dbReference type="EMBL" id="JABANE010000271">
    <property type="protein sequence ID" value="NME72976.1"/>
    <property type="molecule type" value="Genomic_DNA"/>
</dbReference>
<dbReference type="PROSITE" id="PS51257">
    <property type="entry name" value="PROKAR_LIPOPROTEIN"/>
    <property type="match status" value="1"/>
</dbReference>